<evidence type="ECO:0000256" key="8">
    <source>
        <dbReference type="SAM" id="MobiDB-lite"/>
    </source>
</evidence>
<dbReference type="FunCoup" id="A0A7L4YQ17">
    <property type="interactions" value="39"/>
</dbReference>
<dbReference type="InterPro" id="IPR020846">
    <property type="entry name" value="MFS_dom"/>
</dbReference>
<evidence type="ECO:0000256" key="7">
    <source>
        <dbReference type="ARBA" id="ARBA00023136"/>
    </source>
</evidence>
<dbReference type="PANTHER" id="PTHR43528">
    <property type="entry name" value="ALPHA-KETOGLUTARATE PERMEASE"/>
    <property type="match status" value="1"/>
</dbReference>
<feature type="transmembrane region" description="Helical" evidence="9">
    <location>
        <begin position="352"/>
        <end position="376"/>
    </location>
</feature>
<keyword evidence="3" id="KW-1003">Cell membrane</keyword>
<feature type="transmembrane region" description="Helical" evidence="9">
    <location>
        <begin position="68"/>
        <end position="93"/>
    </location>
</feature>
<dbReference type="SUPFAM" id="SSF103473">
    <property type="entry name" value="MFS general substrate transporter"/>
    <property type="match status" value="1"/>
</dbReference>
<evidence type="ECO:0000259" key="10">
    <source>
        <dbReference type="PROSITE" id="PS50850"/>
    </source>
</evidence>
<feature type="transmembrane region" description="Helical" evidence="9">
    <location>
        <begin position="100"/>
        <end position="119"/>
    </location>
</feature>
<feature type="transmembrane region" description="Helical" evidence="9">
    <location>
        <begin position="298"/>
        <end position="318"/>
    </location>
</feature>
<comment type="subcellular location">
    <subcellularLocation>
        <location evidence="1">Cell membrane</location>
        <topology evidence="1">Multi-pass membrane protein</topology>
    </subcellularLocation>
</comment>
<evidence type="ECO:0000256" key="9">
    <source>
        <dbReference type="SAM" id="Phobius"/>
    </source>
</evidence>
<dbReference type="Pfam" id="PF00083">
    <property type="entry name" value="Sugar_tr"/>
    <property type="match status" value="1"/>
</dbReference>
<keyword evidence="7 9" id="KW-0472">Membrane</keyword>
<dbReference type="PROSITE" id="PS50850">
    <property type="entry name" value="MFS"/>
    <property type="match status" value="1"/>
</dbReference>
<dbReference type="Proteomes" id="UP000463857">
    <property type="component" value="Chromosome"/>
</dbReference>
<keyword evidence="2" id="KW-0813">Transport</keyword>
<dbReference type="GO" id="GO:0005886">
    <property type="term" value="C:plasma membrane"/>
    <property type="evidence" value="ECO:0007669"/>
    <property type="project" value="UniProtKB-SubCell"/>
</dbReference>
<sequence length="460" mass="49172">MSTPVNPDGTTSENVDAPKTAGTQSRARTLFGIGSGNAMEWFDWNIYATFAPFFASQFFNSKDPVSDVLSTLAVFAVGFLARPFGGLLFGWIADKKGRKLSMSLTIGVAAVGSLVIGLSPTYTQIGVGASLILLVARLGQGLAHGGELPSAQTYIAETAPNAKRGLWSSLIYFSGTCGIIIGTLMGAVLATVLTEEQMTSFGWRIPFIIGGLFGLYALFMRRRMYETETFVEETTLDEKLESAGGHHESIWQTIKAHPKLLFQVIGMVAGATVIYYVWAVSAPQYAINVRGIDPEGALWAGVGANLIFLIVLPIWGIISDRIGRKPVMLIALLGLAVLYFPLNAMIGTSAFSLFIAISIALIFMGGFSSIGPAVFAEIFPTRIRAVGLGVPYSISVALFGGTAPYLQTFFADRGMSATFQWYAIALGVISAIVVLTLPETKGIDLAHESVGAHGRRKVRA</sequence>
<dbReference type="InterPro" id="IPR036259">
    <property type="entry name" value="MFS_trans_sf"/>
</dbReference>
<feature type="domain" description="Major facilitator superfamily (MFS) profile" evidence="10">
    <location>
        <begin position="29"/>
        <end position="441"/>
    </location>
</feature>
<feature type="transmembrane region" description="Helical" evidence="9">
    <location>
        <begin position="260"/>
        <end position="278"/>
    </location>
</feature>
<dbReference type="GO" id="GO:0015293">
    <property type="term" value="F:symporter activity"/>
    <property type="evidence" value="ECO:0007669"/>
    <property type="project" value="UniProtKB-KW"/>
</dbReference>
<evidence type="ECO:0000256" key="2">
    <source>
        <dbReference type="ARBA" id="ARBA00022448"/>
    </source>
</evidence>
<dbReference type="OrthoDB" id="3768022at2"/>
<accession>A0A7L4YQ17</accession>
<dbReference type="AlphaFoldDB" id="A0A7L4YQ17"/>
<keyword evidence="4 9" id="KW-0812">Transmembrane</keyword>
<reference evidence="11 12" key="1">
    <citation type="journal article" date="2018" name="Int. J. Syst. Evol. Microbiol.">
        <title>Epidermidibacterium keratini gen. nov., sp. nov., a member of the family Sporichthyaceae, isolated from keratin epidermis.</title>
        <authorList>
            <person name="Lee D.G."/>
            <person name="Trujillo M.E."/>
            <person name="Kang S."/>
            <person name="Nam J.J."/>
            <person name="Kim Y.J."/>
        </authorList>
    </citation>
    <scope>NUCLEOTIDE SEQUENCE [LARGE SCALE GENOMIC DNA]</scope>
    <source>
        <strain evidence="11 12">EPI-7</strain>
    </source>
</reference>
<name>A0A7L4YQ17_9ACTN</name>
<evidence type="ECO:0000256" key="5">
    <source>
        <dbReference type="ARBA" id="ARBA00022847"/>
    </source>
</evidence>
<proteinExistence type="predicted"/>
<dbReference type="InterPro" id="IPR051084">
    <property type="entry name" value="H+-coupled_symporters"/>
</dbReference>
<organism evidence="11 12">
    <name type="scientific">Epidermidibacterium keratini</name>
    <dbReference type="NCBI Taxonomy" id="1891644"/>
    <lineage>
        <taxon>Bacteria</taxon>
        <taxon>Bacillati</taxon>
        <taxon>Actinomycetota</taxon>
        <taxon>Actinomycetes</taxon>
        <taxon>Sporichthyales</taxon>
        <taxon>Sporichthyaceae</taxon>
        <taxon>Epidermidibacterium</taxon>
    </lineage>
</organism>
<feature type="transmembrane region" description="Helical" evidence="9">
    <location>
        <begin position="201"/>
        <end position="219"/>
    </location>
</feature>
<gene>
    <name evidence="11" type="ORF">EK0264_12210</name>
</gene>
<dbReference type="KEGG" id="eke:EK0264_12210"/>
<evidence type="ECO:0000256" key="3">
    <source>
        <dbReference type="ARBA" id="ARBA00022475"/>
    </source>
</evidence>
<dbReference type="EMBL" id="CP047156">
    <property type="protein sequence ID" value="QHC00974.1"/>
    <property type="molecule type" value="Genomic_DNA"/>
</dbReference>
<keyword evidence="6 9" id="KW-1133">Transmembrane helix</keyword>
<keyword evidence="5" id="KW-0769">Symport</keyword>
<feature type="compositionally biased region" description="Polar residues" evidence="8">
    <location>
        <begin position="1"/>
        <end position="14"/>
    </location>
</feature>
<feature type="transmembrane region" description="Helical" evidence="9">
    <location>
        <begin position="166"/>
        <end position="189"/>
    </location>
</feature>
<protein>
    <submittedName>
        <fullName evidence="11">MFS transporter</fullName>
    </submittedName>
</protein>
<evidence type="ECO:0000313" key="12">
    <source>
        <dbReference type="Proteomes" id="UP000463857"/>
    </source>
</evidence>
<evidence type="ECO:0000256" key="4">
    <source>
        <dbReference type="ARBA" id="ARBA00022692"/>
    </source>
</evidence>
<evidence type="ECO:0000313" key="11">
    <source>
        <dbReference type="EMBL" id="QHC00974.1"/>
    </source>
</evidence>
<dbReference type="Gene3D" id="1.20.1250.20">
    <property type="entry name" value="MFS general substrate transporter like domains"/>
    <property type="match status" value="2"/>
</dbReference>
<dbReference type="InterPro" id="IPR005828">
    <property type="entry name" value="MFS_sugar_transport-like"/>
</dbReference>
<dbReference type="PANTHER" id="PTHR43528:SF1">
    <property type="entry name" value="ALPHA-KETOGLUTARATE PERMEASE"/>
    <property type="match status" value="1"/>
</dbReference>
<feature type="transmembrane region" description="Helical" evidence="9">
    <location>
        <begin position="327"/>
        <end position="346"/>
    </location>
</feature>
<evidence type="ECO:0000256" key="6">
    <source>
        <dbReference type="ARBA" id="ARBA00022989"/>
    </source>
</evidence>
<keyword evidence="12" id="KW-1185">Reference proteome</keyword>
<feature type="region of interest" description="Disordered" evidence="8">
    <location>
        <begin position="1"/>
        <end position="22"/>
    </location>
</feature>
<feature type="transmembrane region" description="Helical" evidence="9">
    <location>
        <begin position="388"/>
        <end position="407"/>
    </location>
</feature>
<evidence type="ECO:0000256" key="1">
    <source>
        <dbReference type="ARBA" id="ARBA00004651"/>
    </source>
</evidence>
<feature type="transmembrane region" description="Helical" evidence="9">
    <location>
        <begin position="125"/>
        <end position="145"/>
    </location>
</feature>
<feature type="transmembrane region" description="Helical" evidence="9">
    <location>
        <begin position="419"/>
        <end position="437"/>
    </location>
</feature>
<dbReference type="InParanoid" id="A0A7L4YQ17"/>